<evidence type="ECO:0000313" key="1">
    <source>
        <dbReference type="EMBL" id="PRQ55401.1"/>
    </source>
</evidence>
<dbReference type="Proteomes" id="UP000238479">
    <property type="component" value="Chromosome 1"/>
</dbReference>
<gene>
    <name evidence="1" type="ORF">RchiOBHm_Chr1g0324161</name>
</gene>
<keyword evidence="2" id="KW-1185">Reference proteome</keyword>
<sequence length="53" mass="6798">MFQNYKFTMLRTMHVYIPRSRLTYLLCVYSPGHNIQWRDWDCWRYFNKAGWRF</sequence>
<dbReference type="Gramene" id="PRQ55401">
    <property type="protein sequence ID" value="PRQ55401"/>
    <property type="gene ID" value="RchiOBHm_Chr1g0324161"/>
</dbReference>
<organism evidence="1 2">
    <name type="scientific">Rosa chinensis</name>
    <name type="common">China rose</name>
    <dbReference type="NCBI Taxonomy" id="74649"/>
    <lineage>
        <taxon>Eukaryota</taxon>
        <taxon>Viridiplantae</taxon>
        <taxon>Streptophyta</taxon>
        <taxon>Embryophyta</taxon>
        <taxon>Tracheophyta</taxon>
        <taxon>Spermatophyta</taxon>
        <taxon>Magnoliopsida</taxon>
        <taxon>eudicotyledons</taxon>
        <taxon>Gunneridae</taxon>
        <taxon>Pentapetalae</taxon>
        <taxon>rosids</taxon>
        <taxon>fabids</taxon>
        <taxon>Rosales</taxon>
        <taxon>Rosaceae</taxon>
        <taxon>Rosoideae</taxon>
        <taxon>Rosoideae incertae sedis</taxon>
        <taxon>Rosa</taxon>
    </lineage>
</organism>
<comment type="caution">
    <text evidence="1">The sequence shown here is derived from an EMBL/GenBank/DDBJ whole genome shotgun (WGS) entry which is preliminary data.</text>
</comment>
<protein>
    <submittedName>
        <fullName evidence="1">Uncharacterized protein</fullName>
    </submittedName>
</protein>
<evidence type="ECO:0000313" key="2">
    <source>
        <dbReference type="Proteomes" id="UP000238479"/>
    </source>
</evidence>
<name>A0A2P6S9Q3_ROSCH</name>
<proteinExistence type="predicted"/>
<dbReference type="EMBL" id="PDCK01000039">
    <property type="protein sequence ID" value="PRQ55401.1"/>
    <property type="molecule type" value="Genomic_DNA"/>
</dbReference>
<dbReference type="AlphaFoldDB" id="A0A2P6S9Q3"/>
<accession>A0A2P6S9Q3</accession>
<reference evidence="1 2" key="1">
    <citation type="journal article" date="2018" name="Nat. Genet.">
        <title>The Rosa genome provides new insights in the design of modern roses.</title>
        <authorList>
            <person name="Bendahmane M."/>
        </authorList>
    </citation>
    <scope>NUCLEOTIDE SEQUENCE [LARGE SCALE GENOMIC DNA]</scope>
    <source>
        <strain evidence="2">cv. Old Blush</strain>
    </source>
</reference>